<proteinExistence type="inferred from homology"/>
<keyword evidence="1 3" id="KW-0238">DNA-binding</keyword>
<dbReference type="SMART" id="SM00526">
    <property type="entry name" value="H15"/>
    <property type="match status" value="1"/>
</dbReference>
<comment type="similarity">
    <text evidence="3">Belongs to the histone H1/H5 family.</text>
</comment>
<keyword evidence="6" id="KW-1185">Reference proteome</keyword>
<evidence type="ECO:0000256" key="1">
    <source>
        <dbReference type="ARBA" id="ARBA00023125"/>
    </source>
</evidence>
<dbReference type="InterPro" id="IPR005818">
    <property type="entry name" value="Histone_H1/H5_H15"/>
</dbReference>
<dbReference type="GO" id="GO:0005634">
    <property type="term" value="C:nucleus"/>
    <property type="evidence" value="ECO:0007669"/>
    <property type="project" value="UniProtKB-SubCell"/>
</dbReference>
<feature type="region of interest" description="Disordered" evidence="4">
    <location>
        <begin position="88"/>
        <end position="165"/>
    </location>
</feature>
<keyword evidence="3" id="KW-0158">Chromosome</keyword>
<feature type="compositionally biased region" description="Basic residues" evidence="4">
    <location>
        <begin position="149"/>
        <end position="159"/>
    </location>
</feature>
<evidence type="ECO:0000313" key="6">
    <source>
        <dbReference type="Proteomes" id="UP000095287"/>
    </source>
</evidence>
<protein>
    <submittedName>
        <fullName evidence="7">H15 domain-containing protein</fullName>
    </submittedName>
</protein>
<feature type="compositionally biased region" description="Low complexity" evidence="4">
    <location>
        <begin position="120"/>
        <end position="148"/>
    </location>
</feature>
<evidence type="ECO:0000256" key="2">
    <source>
        <dbReference type="ARBA" id="ARBA00023242"/>
    </source>
</evidence>
<keyword evidence="2 3" id="KW-0539">Nucleus</keyword>
<organism evidence="6 7">
    <name type="scientific">Steinernema glaseri</name>
    <dbReference type="NCBI Taxonomy" id="37863"/>
    <lineage>
        <taxon>Eukaryota</taxon>
        <taxon>Metazoa</taxon>
        <taxon>Ecdysozoa</taxon>
        <taxon>Nematoda</taxon>
        <taxon>Chromadorea</taxon>
        <taxon>Rhabditida</taxon>
        <taxon>Tylenchina</taxon>
        <taxon>Panagrolaimomorpha</taxon>
        <taxon>Strongyloidoidea</taxon>
        <taxon>Steinernematidae</taxon>
        <taxon>Steinernema</taxon>
    </lineage>
</organism>
<dbReference type="PRINTS" id="PR00624">
    <property type="entry name" value="HISTONEH5"/>
</dbReference>
<dbReference type="AlphaFoldDB" id="A0A1I8A6H5"/>
<dbReference type="GO" id="GO:0000786">
    <property type="term" value="C:nucleosome"/>
    <property type="evidence" value="ECO:0007669"/>
    <property type="project" value="InterPro"/>
</dbReference>
<feature type="compositionally biased region" description="Low complexity" evidence="4">
    <location>
        <begin position="11"/>
        <end position="21"/>
    </location>
</feature>
<evidence type="ECO:0000259" key="5">
    <source>
        <dbReference type="PROSITE" id="PS51504"/>
    </source>
</evidence>
<dbReference type="Gene3D" id="1.10.10.10">
    <property type="entry name" value="Winged helix-like DNA-binding domain superfamily/Winged helix DNA-binding domain"/>
    <property type="match status" value="1"/>
</dbReference>
<comment type="subcellular location">
    <subcellularLocation>
        <location evidence="3">Nucleus</location>
    </subcellularLocation>
</comment>
<feature type="compositionally biased region" description="Basic residues" evidence="4">
    <location>
        <begin position="103"/>
        <end position="112"/>
    </location>
</feature>
<dbReference type="GO" id="GO:0003677">
    <property type="term" value="F:DNA binding"/>
    <property type="evidence" value="ECO:0007669"/>
    <property type="project" value="UniProtKB-KW"/>
</dbReference>
<feature type="compositionally biased region" description="Low complexity" evidence="4">
    <location>
        <begin position="36"/>
        <end position="45"/>
    </location>
</feature>
<evidence type="ECO:0000256" key="4">
    <source>
        <dbReference type="SAM" id="MobiDB-lite"/>
    </source>
</evidence>
<evidence type="ECO:0000313" key="7">
    <source>
        <dbReference type="WBParaSite" id="L893_g33360.t1"/>
    </source>
</evidence>
<feature type="compositionally biased region" description="Low complexity" evidence="4">
    <location>
        <begin position="93"/>
        <end position="102"/>
    </location>
</feature>
<feature type="compositionally biased region" description="Basic residues" evidence="4">
    <location>
        <begin position="22"/>
        <end position="35"/>
    </location>
</feature>
<dbReference type="WBParaSite" id="L893_g33360.t1">
    <property type="protein sequence ID" value="L893_g33360.t1"/>
    <property type="gene ID" value="L893_g33360"/>
</dbReference>
<dbReference type="InterPro" id="IPR005819">
    <property type="entry name" value="H1/H5"/>
</dbReference>
<dbReference type="InterPro" id="IPR036388">
    <property type="entry name" value="WH-like_DNA-bd_sf"/>
</dbReference>
<dbReference type="PROSITE" id="PS51504">
    <property type="entry name" value="H15"/>
    <property type="match status" value="1"/>
</dbReference>
<dbReference type="GO" id="GO:0006334">
    <property type="term" value="P:nucleosome assembly"/>
    <property type="evidence" value="ECO:0007669"/>
    <property type="project" value="InterPro"/>
</dbReference>
<feature type="region of interest" description="Disordered" evidence="4">
    <location>
        <begin position="1"/>
        <end position="45"/>
    </location>
</feature>
<dbReference type="Proteomes" id="UP000095287">
    <property type="component" value="Unplaced"/>
</dbReference>
<sequence>MAEVALAEIVPATEPTSASTKASKKVAKKDKKAAPAKRATPTHPTYQAMIKEAIEALGERHGSSKAAIFKYICSNFAVGDNQIQSAALHKKAPGTPKKAVAAKPKKASKKPAGKKDAASKEAATPKKASKPKATTGAKMPKSPKAPKALGKKSSAKKVKAASVKA</sequence>
<feature type="domain" description="H15" evidence="5">
    <location>
        <begin position="42"/>
        <end position="106"/>
    </location>
</feature>
<accession>A0A1I8A6H5</accession>
<dbReference type="InterPro" id="IPR036390">
    <property type="entry name" value="WH_DNA-bd_sf"/>
</dbReference>
<dbReference type="GO" id="GO:0030527">
    <property type="term" value="F:structural constituent of chromatin"/>
    <property type="evidence" value="ECO:0007669"/>
    <property type="project" value="InterPro"/>
</dbReference>
<name>A0A1I8A6H5_9BILA</name>
<dbReference type="Pfam" id="PF00538">
    <property type="entry name" value="Linker_histone"/>
    <property type="match status" value="1"/>
</dbReference>
<reference evidence="7" key="1">
    <citation type="submission" date="2016-11" db="UniProtKB">
        <authorList>
            <consortium name="WormBaseParasite"/>
        </authorList>
    </citation>
    <scope>IDENTIFICATION</scope>
</reference>
<evidence type="ECO:0000256" key="3">
    <source>
        <dbReference type="RuleBase" id="RU003894"/>
    </source>
</evidence>
<dbReference type="SUPFAM" id="SSF46785">
    <property type="entry name" value="Winged helix' DNA-binding domain"/>
    <property type="match status" value="1"/>
</dbReference>